<reference evidence="4" key="1">
    <citation type="submission" date="2016-10" db="EMBL/GenBank/DDBJ databases">
        <authorList>
            <person name="Varghese N."/>
            <person name="Submissions S."/>
        </authorList>
    </citation>
    <scope>NUCLEOTIDE SEQUENCE [LARGE SCALE GENOMIC DNA]</scope>
    <source>
        <strain evidence="4">CGMCC 1.7736</strain>
    </source>
</reference>
<dbReference type="AlphaFoldDB" id="A0A1I6GUM7"/>
<dbReference type="STRING" id="553469.SAMN04487947_1684"/>
<feature type="domain" description="DUF1648" evidence="2">
    <location>
        <begin position="13"/>
        <end position="58"/>
    </location>
</feature>
<evidence type="ECO:0000259" key="2">
    <source>
        <dbReference type="Pfam" id="PF07853"/>
    </source>
</evidence>
<dbReference type="EMBL" id="FOYT01000001">
    <property type="protein sequence ID" value="SFR45973.1"/>
    <property type="molecule type" value="Genomic_DNA"/>
</dbReference>
<feature type="transmembrane region" description="Helical" evidence="1">
    <location>
        <begin position="107"/>
        <end position="127"/>
    </location>
</feature>
<sequence>MRFTRYDYAGVALLALVAVVGVALLPTLPDRFAVHFGTAGPDSFVAPLVGVLLLPAIGVGTVAFLRLVPERTGTDDVPASYGLLLSAFLAYVQGVVLAWNLGYGVDVTTAVLPVAAVFVVVSLAVNYR</sequence>
<dbReference type="Proteomes" id="UP000198531">
    <property type="component" value="Unassembled WGS sequence"/>
</dbReference>
<dbReference type="InterPro" id="IPR012867">
    <property type="entry name" value="DUF1648"/>
</dbReference>
<keyword evidence="1" id="KW-0812">Transmembrane</keyword>
<protein>
    <recommendedName>
        <fullName evidence="2">DUF1648 domain-containing protein</fullName>
    </recommendedName>
</protein>
<dbReference type="OrthoDB" id="102247at2157"/>
<organism evidence="3 4">
    <name type="scientific">Halogeometricum rufum</name>
    <dbReference type="NCBI Taxonomy" id="553469"/>
    <lineage>
        <taxon>Archaea</taxon>
        <taxon>Methanobacteriati</taxon>
        <taxon>Methanobacteriota</taxon>
        <taxon>Stenosarchaea group</taxon>
        <taxon>Halobacteria</taxon>
        <taxon>Halobacteriales</taxon>
        <taxon>Haloferacaceae</taxon>
        <taxon>Halogeometricum</taxon>
    </lineage>
</organism>
<evidence type="ECO:0000256" key="1">
    <source>
        <dbReference type="SAM" id="Phobius"/>
    </source>
</evidence>
<gene>
    <name evidence="3" type="ORF">SAMN04487947_1684</name>
</gene>
<evidence type="ECO:0000313" key="4">
    <source>
        <dbReference type="Proteomes" id="UP000198531"/>
    </source>
</evidence>
<keyword evidence="4" id="KW-1185">Reference proteome</keyword>
<feature type="transmembrane region" description="Helical" evidence="1">
    <location>
        <begin position="45"/>
        <end position="68"/>
    </location>
</feature>
<dbReference type="Pfam" id="PF07853">
    <property type="entry name" value="DUF1648"/>
    <property type="match status" value="1"/>
</dbReference>
<feature type="transmembrane region" description="Helical" evidence="1">
    <location>
        <begin position="7"/>
        <end position="25"/>
    </location>
</feature>
<keyword evidence="1" id="KW-0472">Membrane</keyword>
<keyword evidence="1" id="KW-1133">Transmembrane helix</keyword>
<proteinExistence type="predicted"/>
<accession>A0A1I6GUM7</accession>
<evidence type="ECO:0000313" key="3">
    <source>
        <dbReference type="EMBL" id="SFR45973.1"/>
    </source>
</evidence>
<name>A0A1I6GUM7_9EURY</name>
<feature type="transmembrane region" description="Helical" evidence="1">
    <location>
        <begin position="80"/>
        <end position="101"/>
    </location>
</feature>
<dbReference type="RefSeq" id="WP_089806364.1">
    <property type="nucleotide sequence ID" value="NZ_FOYT01000001.1"/>
</dbReference>